<name>A0ABY4P8W1_9LACO</name>
<dbReference type="RefSeq" id="WP_249514367.1">
    <property type="nucleotide sequence ID" value="NZ_CP093366.1"/>
</dbReference>
<dbReference type="Proteomes" id="UP000831495">
    <property type="component" value="Chromosome"/>
</dbReference>
<dbReference type="Pfam" id="PF01476">
    <property type="entry name" value="LysM"/>
    <property type="match status" value="1"/>
</dbReference>
<dbReference type="InterPro" id="IPR018392">
    <property type="entry name" value="LysM"/>
</dbReference>
<feature type="chain" id="PRO_5045661137" evidence="1">
    <location>
        <begin position="26"/>
        <end position="193"/>
    </location>
</feature>
<keyword evidence="4" id="KW-1185">Reference proteome</keyword>
<evidence type="ECO:0000259" key="2">
    <source>
        <dbReference type="PROSITE" id="PS51782"/>
    </source>
</evidence>
<evidence type="ECO:0000313" key="3">
    <source>
        <dbReference type="EMBL" id="UQS82097.1"/>
    </source>
</evidence>
<organism evidence="3 4">
    <name type="scientific">Bombilactobacillus folatiphilus</name>
    <dbReference type="NCBI Taxonomy" id="2923362"/>
    <lineage>
        <taxon>Bacteria</taxon>
        <taxon>Bacillati</taxon>
        <taxon>Bacillota</taxon>
        <taxon>Bacilli</taxon>
        <taxon>Lactobacillales</taxon>
        <taxon>Lactobacillaceae</taxon>
        <taxon>Bombilactobacillus</taxon>
    </lineage>
</organism>
<dbReference type="PROSITE" id="PS51782">
    <property type="entry name" value="LYSM"/>
    <property type="match status" value="1"/>
</dbReference>
<dbReference type="CDD" id="cd00118">
    <property type="entry name" value="LysM"/>
    <property type="match status" value="1"/>
</dbReference>
<proteinExistence type="predicted"/>
<feature type="signal peptide" evidence="1">
    <location>
        <begin position="1"/>
        <end position="25"/>
    </location>
</feature>
<feature type="domain" description="LysM" evidence="2">
    <location>
        <begin position="28"/>
        <end position="75"/>
    </location>
</feature>
<accession>A0ABY4P8W1</accession>
<dbReference type="EMBL" id="CP093366">
    <property type="protein sequence ID" value="UQS82097.1"/>
    <property type="molecule type" value="Genomic_DNA"/>
</dbReference>
<dbReference type="SUPFAM" id="SSF54106">
    <property type="entry name" value="LysM domain"/>
    <property type="match status" value="1"/>
</dbReference>
<keyword evidence="1" id="KW-0732">Signal</keyword>
<sequence>MKFRQLAVATVLSIVSFFGATQATKADSVYTVKPGDTLSGISMELNHDLSRINQMAADNNIQDINMIYVGQQLLIKDNGEISQATSSDVQNATPVASVQQAVNNNATSYQQPAQAVNNNYGADSAREWIANHESGGSYTAQNGRYYGKYQLDSSYLNGDYSPANQERVANNYVASRYGSWTGAQQFWQSHGWY</sequence>
<dbReference type="InterPro" id="IPR036779">
    <property type="entry name" value="LysM_dom_sf"/>
</dbReference>
<protein>
    <submittedName>
        <fullName evidence="3">LysM peptidoglycan-binding domain-containing protein</fullName>
    </submittedName>
</protein>
<dbReference type="Gene3D" id="3.10.350.10">
    <property type="entry name" value="LysM domain"/>
    <property type="match status" value="1"/>
</dbReference>
<evidence type="ECO:0000313" key="4">
    <source>
        <dbReference type="Proteomes" id="UP000831495"/>
    </source>
</evidence>
<dbReference type="SMART" id="SM00257">
    <property type="entry name" value="LysM"/>
    <property type="match status" value="1"/>
</dbReference>
<evidence type="ECO:0000256" key="1">
    <source>
        <dbReference type="SAM" id="SignalP"/>
    </source>
</evidence>
<reference evidence="3" key="1">
    <citation type="journal article" date="2022" name="Int. J. Syst. Evol. Microbiol.">
        <title>Apilactobacillus apisilvae sp. nov., Nicolia spurrieriana gen. nov. sp. nov., Bombilactobacillus folatiphilus sp. nov. and Bombilactobacillus thymidiniphilus sp. nov., four new lactic acid bacterial isolates from stingless bees Tetragonula carbonaria and Austroplebeia australis.</title>
        <authorList>
            <person name="Oliphant S.A."/>
            <person name="Watson-Haigh N.S."/>
            <person name="Sumby K.M."/>
            <person name="Gardner J."/>
            <person name="Groom S."/>
            <person name="Jiranek V."/>
        </authorList>
    </citation>
    <scope>NUCLEOTIDE SEQUENCE</scope>
    <source>
        <strain evidence="3">SG4_D2</strain>
    </source>
</reference>
<gene>
    <name evidence="3" type="ORF">MOO45_07915</name>
</gene>